<feature type="domain" description="Response regulatory" evidence="10">
    <location>
        <begin position="609"/>
        <end position="725"/>
    </location>
</feature>
<dbReference type="InterPro" id="IPR001789">
    <property type="entry name" value="Sig_transdc_resp-reg_receiver"/>
</dbReference>
<dbReference type="Pfam" id="PF00512">
    <property type="entry name" value="HisKA"/>
    <property type="match status" value="1"/>
</dbReference>
<dbReference type="OrthoDB" id="9797243at2"/>
<sequence>MPPRTSRSVGNEMGIFLKFREVVNWGVPESADNNLQELIRLCNVCALIVSLGVIPFVLYYAFHQLWFVFSTISLVSVVNAGIPFVNRRRQYTLARVIFFAVNFSVGFINSTVLGQASLIFLYMIVGLPASVALFRPQESTLLYCALGFVTSLLLLDLVFDVVPLFEYQLSETIIFELSVLSSVGSVACLLVFVVFFRKEGAISRRYFEQIVINSQIINSSLDAVLFCDLQGRINFVNVAAEKLYGFSSVELNDKTLSCLMSWPMSKFSRLPGVESVDSWTGEELQMRRDGSTFVAQVSVFVVKDQVGAPVGMAVTSRDITDKKQIEADLIEAKNEAEKAASAKAQFLATMSHEIRTPLNGVIGISHHLLEDHPKPEHIESLNVLNYAAENLLSLINDVLDFSKMDAGRLTIEKTPSELGALLEKIKGIVSYQAQEKGVAFELELDCGLRGQVFNFDANRLTQILLNLIGNALKFTDQGMVSLGCRILGSSARGGARLQFEVRDTGIGIAQEKQELIFDLFSQADNRVSRTYGGTGLGLAIVRRLLHAMGSDVTVTSQEGFGSSFGFVLEFESAQLPPQENADCSPSTPAIVENTDNIRYMKQPSLAGIRVLVAEDNPVNVMVVSKLLNNWGVKPDIANNGKQAISLVRKNRYDIILMDLHMPILDGFTAVEMIRHWHACHELPIIALSASVTEEFQSRAKDVGMNDYITKPFNPEVLKLKMVKHLQLPPSSAVG</sequence>
<dbReference type="InterPro" id="IPR000014">
    <property type="entry name" value="PAS"/>
</dbReference>
<dbReference type="GO" id="GO:0000155">
    <property type="term" value="F:phosphorelay sensor kinase activity"/>
    <property type="evidence" value="ECO:0007669"/>
    <property type="project" value="InterPro"/>
</dbReference>
<keyword evidence="6" id="KW-0902">Two-component regulatory system</keyword>
<dbReference type="InterPro" id="IPR036097">
    <property type="entry name" value="HisK_dim/P_sf"/>
</dbReference>
<dbReference type="Gene3D" id="3.30.565.10">
    <property type="entry name" value="Histidine kinase-like ATPase, C-terminal domain"/>
    <property type="match status" value="1"/>
</dbReference>
<dbReference type="EC" id="2.7.13.3" evidence="2"/>
<dbReference type="CDD" id="cd00082">
    <property type="entry name" value="HisKA"/>
    <property type="match status" value="1"/>
</dbReference>
<dbReference type="PROSITE" id="PS50109">
    <property type="entry name" value="HIS_KIN"/>
    <property type="match status" value="1"/>
</dbReference>
<dbReference type="Gene3D" id="3.40.50.2300">
    <property type="match status" value="1"/>
</dbReference>
<evidence type="ECO:0000256" key="6">
    <source>
        <dbReference type="ARBA" id="ARBA00023012"/>
    </source>
</evidence>
<dbReference type="CDD" id="cd00130">
    <property type="entry name" value="PAS"/>
    <property type="match status" value="1"/>
</dbReference>
<dbReference type="NCBIfam" id="TIGR00229">
    <property type="entry name" value="sensory_box"/>
    <property type="match status" value="1"/>
</dbReference>
<dbReference type="InterPro" id="IPR005467">
    <property type="entry name" value="His_kinase_dom"/>
</dbReference>
<evidence type="ECO:0000259" key="12">
    <source>
        <dbReference type="PROSITE" id="PS50113"/>
    </source>
</evidence>
<evidence type="ECO:0000256" key="7">
    <source>
        <dbReference type="PROSITE-ProRule" id="PRU00169"/>
    </source>
</evidence>
<evidence type="ECO:0000259" key="9">
    <source>
        <dbReference type="PROSITE" id="PS50109"/>
    </source>
</evidence>
<dbReference type="Proteomes" id="UP000196027">
    <property type="component" value="Chromosome"/>
</dbReference>
<feature type="transmembrane region" description="Helical" evidence="8">
    <location>
        <begin position="92"/>
        <end position="110"/>
    </location>
</feature>
<dbReference type="KEGG" id="ome:OLMES_2285"/>
<name>A0A1Y0I779_9GAMM</name>
<dbReference type="SUPFAM" id="SSF47384">
    <property type="entry name" value="Homodimeric domain of signal transducing histidine kinase"/>
    <property type="match status" value="1"/>
</dbReference>
<dbReference type="PROSITE" id="PS50112">
    <property type="entry name" value="PAS"/>
    <property type="match status" value="1"/>
</dbReference>
<dbReference type="Pfam" id="PF02518">
    <property type="entry name" value="HATPase_c"/>
    <property type="match status" value="1"/>
</dbReference>
<dbReference type="InterPro" id="IPR003594">
    <property type="entry name" value="HATPase_dom"/>
</dbReference>
<feature type="transmembrane region" description="Helical" evidence="8">
    <location>
        <begin position="116"/>
        <end position="134"/>
    </location>
</feature>
<keyword evidence="3 7" id="KW-0597">Phosphoprotein</keyword>
<dbReference type="Pfam" id="PF00072">
    <property type="entry name" value="Response_reg"/>
    <property type="match status" value="1"/>
</dbReference>
<dbReference type="SMART" id="SM00448">
    <property type="entry name" value="REC"/>
    <property type="match status" value="1"/>
</dbReference>
<feature type="transmembrane region" description="Helical" evidence="8">
    <location>
        <begin position="65"/>
        <end position="85"/>
    </location>
</feature>
<dbReference type="InterPro" id="IPR011006">
    <property type="entry name" value="CheY-like_superfamily"/>
</dbReference>
<dbReference type="InterPro" id="IPR003661">
    <property type="entry name" value="HisK_dim/P_dom"/>
</dbReference>
<dbReference type="InterPro" id="IPR036890">
    <property type="entry name" value="HATPase_C_sf"/>
</dbReference>
<evidence type="ECO:0000259" key="11">
    <source>
        <dbReference type="PROSITE" id="PS50112"/>
    </source>
</evidence>
<dbReference type="Pfam" id="PF13426">
    <property type="entry name" value="PAS_9"/>
    <property type="match status" value="1"/>
</dbReference>
<dbReference type="PANTHER" id="PTHR43047">
    <property type="entry name" value="TWO-COMPONENT HISTIDINE PROTEIN KINASE"/>
    <property type="match status" value="1"/>
</dbReference>
<dbReference type="SMART" id="SM00387">
    <property type="entry name" value="HATPase_c"/>
    <property type="match status" value="1"/>
</dbReference>
<evidence type="ECO:0000313" key="14">
    <source>
        <dbReference type="Proteomes" id="UP000196027"/>
    </source>
</evidence>
<keyword evidence="4" id="KW-0808">Transferase</keyword>
<dbReference type="PRINTS" id="PR00344">
    <property type="entry name" value="BCTRLSENSOR"/>
</dbReference>
<dbReference type="SUPFAM" id="SSF52172">
    <property type="entry name" value="CheY-like"/>
    <property type="match status" value="1"/>
</dbReference>
<evidence type="ECO:0000256" key="3">
    <source>
        <dbReference type="ARBA" id="ARBA00022553"/>
    </source>
</evidence>
<protein>
    <recommendedName>
        <fullName evidence="2">histidine kinase</fullName>
        <ecNumber evidence="2">2.7.13.3</ecNumber>
    </recommendedName>
</protein>
<dbReference type="CDD" id="cd16922">
    <property type="entry name" value="HATPase_EvgS-ArcB-TorS-like"/>
    <property type="match status" value="1"/>
</dbReference>
<dbReference type="AlphaFoldDB" id="A0A1Y0I779"/>
<dbReference type="SMART" id="SM00388">
    <property type="entry name" value="HisKA"/>
    <property type="match status" value="1"/>
</dbReference>
<dbReference type="PROSITE" id="PS50110">
    <property type="entry name" value="RESPONSE_REGULATORY"/>
    <property type="match status" value="1"/>
</dbReference>
<evidence type="ECO:0000256" key="5">
    <source>
        <dbReference type="ARBA" id="ARBA00022777"/>
    </source>
</evidence>
<reference evidence="13 14" key="1">
    <citation type="submission" date="2017-05" db="EMBL/GenBank/DDBJ databases">
        <title>Genomic insights into alkan degradation activity of Oleiphilus messinensis.</title>
        <authorList>
            <person name="Kozyavkin S.A."/>
            <person name="Slesarev A.I."/>
            <person name="Golyshin P.N."/>
            <person name="Korzhenkov A."/>
            <person name="Golyshina O.N."/>
            <person name="Toshchakov S.V."/>
        </authorList>
    </citation>
    <scope>NUCLEOTIDE SEQUENCE [LARGE SCALE GENOMIC DNA]</scope>
    <source>
        <strain evidence="13 14">ME102</strain>
    </source>
</reference>
<evidence type="ECO:0000313" key="13">
    <source>
        <dbReference type="EMBL" id="ARU56348.1"/>
    </source>
</evidence>
<feature type="domain" description="Histidine kinase" evidence="9">
    <location>
        <begin position="349"/>
        <end position="572"/>
    </location>
</feature>
<evidence type="ECO:0000256" key="2">
    <source>
        <dbReference type="ARBA" id="ARBA00012438"/>
    </source>
</evidence>
<dbReference type="PROSITE" id="PS50113">
    <property type="entry name" value="PAC"/>
    <property type="match status" value="1"/>
</dbReference>
<keyword evidence="8" id="KW-0472">Membrane</keyword>
<dbReference type="EMBL" id="CP021425">
    <property type="protein sequence ID" value="ARU56348.1"/>
    <property type="molecule type" value="Genomic_DNA"/>
</dbReference>
<dbReference type="FunFam" id="3.30.565.10:FF:000010">
    <property type="entry name" value="Sensor histidine kinase RcsC"/>
    <property type="match status" value="1"/>
</dbReference>
<evidence type="ECO:0000256" key="8">
    <source>
        <dbReference type="SAM" id="Phobius"/>
    </source>
</evidence>
<gene>
    <name evidence="13" type="ORF">OLMES_2285</name>
</gene>
<dbReference type="Gene3D" id="3.30.450.20">
    <property type="entry name" value="PAS domain"/>
    <property type="match status" value="1"/>
</dbReference>
<keyword evidence="8" id="KW-1133">Transmembrane helix</keyword>
<dbReference type="InterPro" id="IPR001610">
    <property type="entry name" value="PAC"/>
</dbReference>
<keyword evidence="8" id="KW-0812">Transmembrane</keyword>
<feature type="domain" description="PAC" evidence="12">
    <location>
        <begin position="279"/>
        <end position="331"/>
    </location>
</feature>
<feature type="transmembrane region" description="Helical" evidence="8">
    <location>
        <begin position="38"/>
        <end position="59"/>
    </location>
</feature>
<proteinExistence type="predicted"/>
<evidence type="ECO:0000256" key="4">
    <source>
        <dbReference type="ARBA" id="ARBA00022679"/>
    </source>
</evidence>
<dbReference type="SMART" id="SM00086">
    <property type="entry name" value="PAC"/>
    <property type="match status" value="1"/>
</dbReference>
<dbReference type="InterPro" id="IPR035965">
    <property type="entry name" value="PAS-like_dom_sf"/>
</dbReference>
<keyword evidence="5" id="KW-0418">Kinase</keyword>
<feature type="domain" description="PAS" evidence="11">
    <location>
        <begin position="215"/>
        <end position="256"/>
    </location>
</feature>
<organism evidence="13 14">
    <name type="scientific">Oleiphilus messinensis</name>
    <dbReference type="NCBI Taxonomy" id="141451"/>
    <lineage>
        <taxon>Bacteria</taxon>
        <taxon>Pseudomonadati</taxon>
        <taxon>Pseudomonadota</taxon>
        <taxon>Gammaproteobacteria</taxon>
        <taxon>Oceanospirillales</taxon>
        <taxon>Oleiphilaceae</taxon>
        <taxon>Oleiphilus</taxon>
    </lineage>
</organism>
<dbReference type="Gene3D" id="1.10.287.130">
    <property type="match status" value="1"/>
</dbReference>
<dbReference type="InterPro" id="IPR004358">
    <property type="entry name" value="Sig_transdc_His_kin-like_C"/>
</dbReference>
<feature type="modified residue" description="4-aspartylphosphate" evidence="7">
    <location>
        <position position="658"/>
    </location>
</feature>
<accession>A0A1Y0I779</accession>
<dbReference type="SUPFAM" id="SSF55874">
    <property type="entry name" value="ATPase domain of HSP90 chaperone/DNA topoisomerase II/histidine kinase"/>
    <property type="match status" value="1"/>
</dbReference>
<dbReference type="PANTHER" id="PTHR43047:SF64">
    <property type="entry name" value="HISTIDINE KINASE CONTAINING CHEY-HOMOLOGOUS RECEIVER DOMAIN AND PAS DOMAIN-RELATED"/>
    <property type="match status" value="1"/>
</dbReference>
<dbReference type="SUPFAM" id="SSF55785">
    <property type="entry name" value="PYP-like sensor domain (PAS domain)"/>
    <property type="match status" value="1"/>
</dbReference>
<evidence type="ECO:0000256" key="1">
    <source>
        <dbReference type="ARBA" id="ARBA00000085"/>
    </source>
</evidence>
<keyword evidence="14" id="KW-1185">Reference proteome</keyword>
<feature type="transmembrane region" description="Helical" evidence="8">
    <location>
        <begin position="141"/>
        <end position="161"/>
    </location>
</feature>
<dbReference type="CDD" id="cd17546">
    <property type="entry name" value="REC_hyHK_CKI1_RcsC-like"/>
    <property type="match status" value="1"/>
</dbReference>
<comment type="catalytic activity">
    <reaction evidence="1">
        <text>ATP + protein L-histidine = ADP + protein N-phospho-L-histidine.</text>
        <dbReference type="EC" id="2.7.13.3"/>
    </reaction>
</comment>
<evidence type="ECO:0000259" key="10">
    <source>
        <dbReference type="PROSITE" id="PS50110"/>
    </source>
</evidence>
<dbReference type="InterPro" id="IPR000700">
    <property type="entry name" value="PAS-assoc_C"/>
</dbReference>
<feature type="transmembrane region" description="Helical" evidence="8">
    <location>
        <begin position="173"/>
        <end position="196"/>
    </location>
</feature>